<organism evidence="1 2">
    <name type="scientific">Paracoccus caeni</name>
    <dbReference type="NCBI Taxonomy" id="657651"/>
    <lineage>
        <taxon>Bacteria</taxon>
        <taxon>Pseudomonadati</taxon>
        <taxon>Pseudomonadota</taxon>
        <taxon>Alphaproteobacteria</taxon>
        <taxon>Rhodobacterales</taxon>
        <taxon>Paracoccaceae</taxon>
        <taxon>Paracoccus</taxon>
    </lineage>
</organism>
<comment type="caution">
    <text evidence="1">The sequence shown here is derived from an EMBL/GenBank/DDBJ whole genome shotgun (WGS) entry which is preliminary data.</text>
</comment>
<dbReference type="Pfam" id="PF10983">
    <property type="entry name" value="DUF2793"/>
    <property type="match status" value="1"/>
</dbReference>
<evidence type="ECO:0000313" key="1">
    <source>
        <dbReference type="EMBL" id="MBK4217856.1"/>
    </source>
</evidence>
<evidence type="ECO:0000313" key="2">
    <source>
        <dbReference type="Proteomes" id="UP000640485"/>
    </source>
</evidence>
<name>A0A934SIR9_9RHOB</name>
<dbReference type="AlphaFoldDB" id="A0A934SIR9"/>
<reference evidence="1" key="1">
    <citation type="submission" date="2021-01" db="EMBL/GenBank/DDBJ databases">
        <title>Paracoccus amoyensis sp. nov., isolated from the surface seawater along the coast of Xiamen Island, China.</title>
        <authorList>
            <person name="Lyu L."/>
        </authorList>
    </citation>
    <scope>NUCLEOTIDE SEQUENCE</scope>
    <source>
        <strain evidence="1">MJ17</strain>
    </source>
</reference>
<dbReference type="Proteomes" id="UP000640485">
    <property type="component" value="Unassembled WGS sequence"/>
</dbReference>
<sequence length="236" mass="23938">MSNETARLQMPLVQGAQAQKHVTVNEALMRLDGVSNLVLQSLDHGVPPVSVIDGRCYGVPGGASGDWAGQAGKIAIGSNGGWVFVQPSAGMRGFVADRGVVAVHDGSGWVPGALSLGGFGSGLMTGMVEAEVEVGSGASFDTGITIPANVMVIGAVARVVEPLAGSLDSWKLGTVGAVDRFGQGLGKGAGSWARGLLGAPMTYYEAANLLMTAEGGVFGGGRVRLAVHWLALRLPS</sequence>
<accession>A0A934SIR9</accession>
<gene>
    <name evidence="1" type="ORF">JJJ17_18125</name>
</gene>
<proteinExistence type="predicted"/>
<dbReference type="InterPro" id="IPR021251">
    <property type="entry name" value="DUF2793"/>
</dbReference>
<keyword evidence="2" id="KW-1185">Reference proteome</keyword>
<protein>
    <submittedName>
        <fullName evidence="1">DUF2793 domain-containing protein</fullName>
    </submittedName>
</protein>
<dbReference type="RefSeq" id="WP_200689007.1">
    <property type="nucleotide sequence ID" value="NZ_JAEPRQ010000009.1"/>
</dbReference>
<dbReference type="EMBL" id="JAEPRQ010000009">
    <property type="protein sequence ID" value="MBK4217856.1"/>
    <property type="molecule type" value="Genomic_DNA"/>
</dbReference>